<dbReference type="GO" id="GO:0005869">
    <property type="term" value="C:dynactin complex"/>
    <property type="evidence" value="ECO:0007669"/>
    <property type="project" value="TreeGrafter"/>
</dbReference>
<reference evidence="6" key="1">
    <citation type="submission" date="2021-03" db="EMBL/GenBank/DDBJ databases">
        <title>Draft genome sequence of rust myrtle Austropuccinia psidii MF-1, a brazilian biotype.</title>
        <authorList>
            <person name="Quecine M.C."/>
            <person name="Pachon D.M.R."/>
            <person name="Bonatelli M.L."/>
            <person name="Correr F.H."/>
            <person name="Franceschini L.M."/>
            <person name="Leite T.F."/>
            <person name="Margarido G.R.A."/>
            <person name="Almeida C.A."/>
            <person name="Ferrarezi J.A."/>
            <person name="Labate C.A."/>
        </authorList>
    </citation>
    <scope>NUCLEOTIDE SEQUENCE</scope>
    <source>
        <strain evidence="6">MF-1</strain>
    </source>
</reference>
<keyword evidence="7" id="KW-1185">Reference proteome</keyword>
<proteinExistence type="inferred from homology"/>
<dbReference type="EMBL" id="AVOT02016898">
    <property type="protein sequence ID" value="MBW0502578.1"/>
    <property type="molecule type" value="Genomic_DNA"/>
</dbReference>
<protein>
    <recommendedName>
        <fullName evidence="5">Dynactin subunit 5</fullName>
    </recommendedName>
</protein>
<dbReference type="PANTHER" id="PTHR46126">
    <property type="entry name" value="DYNACTIN SUBUNIT 5"/>
    <property type="match status" value="1"/>
</dbReference>
<dbReference type="InterPro" id="IPR011004">
    <property type="entry name" value="Trimer_LpxA-like_sf"/>
</dbReference>
<gene>
    <name evidence="6" type="ORF">O181_042293</name>
</gene>
<dbReference type="PANTHER" id="PTHR46126:SF1">
    <property type="entry name" value="DYNACTIN SUBUNIT 5"/>
    <property type="match status" value="1"/>
</dbReference>
<evidence type="ECO:0000256" key="2">
    <source>
        <dbReference type="ARBA" id="ARBA00022490"/>
    </source>
</evidence>
<comment type="similarity">
    <text evidence="4">Belongs to the dynactin subunits 5/6 family. Dynactin subunit 5 subfamily.</text>
</comment>
<dbReference type="SUPFAM" id="SSF51161">
    <property type="entry name" value="Trimeric LpxA-like enzymes"/>
    <property type="match status" value="1"/>
</dbReference>
<dbReference type="CDD" id="cd03359">
    <property type="entry name" value="LbH_Dynactin_5"/>
    <property type="match status" value="1"/>
</dbReference>
<dbReference type="AlphaFoldDB" id="A0A9Q3DJ46"/>
<evidence type="ECO:0000256" key="5">
    <source>
        <dbReference type="ARBA" id="ARBA00034865"/>
    </source>
</evidence>
<dbReference type="Proteomes" id="UP000765509">
    <property type="component" value="Unassembled WGS sequence"/>
</dbReference>
<keyword evidence="3" id="KW-0206">Cytoskeleton</keyword>
<dbReference type="InterPro" id="IPR047125">
    <property type="entry name" value="DCTN5"/>
</dbReference>
<evidence type="ECO:0000313" key="6">
    <source>
        <dbReference type="EMBL" id="MBW0502578.1"/>
    </source>
</evidence>
<dbReference type="OrthoDB" id="417208at2759"/>
<organism evidence="6 7">
    <name type="scientific">Austropuccinia psidii MF-1</name>
    <dbReference type="NCBI Taxonomy" id="1389203"/>
    <lineage>
        <taxon>Eukaryota</taxon>
        <taxon>Fungi</taxon>
        <taxon>Dikarya</taxon>
        <taxon>Basidiomycota</taxon>
        <taxon>Pucciniomycotina</taxon>
        <taxon>Pucciniomycetes</taxon>
        <taxon>Pucciniales</taxon>
        <taxon>Sphaerophragmiaceae</taxon>
        <taxon>Austropuccinia</taxon>
    </lineage>
</organism>
<comment type="subcellular location">
    <subcellularLocation>
        <location evidence="1">Cytoplasm</location>
        <location evidence="1">Cytoskeleton</location>
    </subcellularLocation>
</comment>
<evidence type="ECO:0000256" key="3">
    <source>
        <dbReference type="ARBA" id="ARBA00023212"/>
    </source>
</evidence>
<accession>A0A9Q3DJ46</accession>
<evidence type="ECO:0000256" key="1">
    <source>
        <dbReference type="ARBA" id="ARBA00004245"/>
    </source>
</evidence>
<dbReference type="Gene3D" id="2.160.10.10">
    <property type="entry name" value="Hexapeptide repeat proteins"/>
    <property type="match status" value="1"/>
</dbReference>
<keyword evidence="2" id="KW-0963">Cytoplasm</keyword>
<dbReference type="Pfam" id="PF21711">
    <property type="entry name" value="DCTN5"/>
    <property type="match status" value="1"/>
</dbReference>
<sequence>MKALFLVDCDDEIHRQSMAMSGPLILYDKSAFIETDTGNKVSRKALISGSQNIILGGKTIIQHLVIIRGDLRRAGVANSVVIGIGKFCLLGEGCVIRPPYKTYKGVFSYYPMKIGDHVHIGKDSVVEAASIGNFVEIGKNCVIGRFSIIKDCVKIADNTIIAPGSVIASMSIYSGSPGCWQGDLPEGTPELMEAKTKGYYNRFQPL</sequence>
<name>A0A9Q3DJ46_9BASI</name>
<comment type="caution">
    <text evidence="6">The sequence shown here is derived from an EMBL/GenBank/DDBJ whole genome shotgun (WGS) entry which is preliminary data.</text>
</comment>
<evidence type="ECO:0000313" key="7">
    <source>
        <dbReference type="Proteomes" id="UP000765509"/>
    </source>
</evidence>
<evidence type="ECO:0000256" key="4">
    <source>
        <dbReference type="ARBA" id="ARBA00034706"/>
    </source>
</evidence>